<sequence>MKRNINKKLNRISLIILSLTGLFLVLCWGRISSEIPTAKEEPEYSTTTENAKKCLALLKLESTTLFAAIVLGIVSNLNVIITLSAVLVVIGFYTFYYYRVNIKLIKNDR</sequence>
<evidence type="ECO:0000313" key="3">
    <source>
        <dbReference type="Proteomes" id="UP000287969"/>
    </source>
</evidence>
<proteinExistence type="predicted"/>
<keyword evidence="1" id="KW-0812">Transmembrane</keyword>
<name>A0A410QBW7_9FIRM</name>
<dbReference type="Proteomes" id="UP000287969">
    <property type="component" value="Chromosome"/>
</dbReference>
<dbReference type="AlphaFoldDB" id="A0A410QBW7"/>
<feature type="transmembrane region" description="Helical" evidence="1">
    <location>
        <begin position="65"/>
        <end position="98"/>
    </location>
</feature>
<evidence type="ECO:0000313" key="2">
    <source>
        <dbReference type="EMBL" id="QAT61477.1"/>
    </source>
</evidence>
<organism evidence="2 3">
    <name type="scientific">Acidilutibacter cellobiosedens</name>
    <dbReference type="NCBI Taxonomy" id="2507161"/>
    <lineage>
        <taxon>Bacteria</taxon>
        <taxon>Bacillati</taxon>
        <taxon>Bacillota</taxon>
        <taxon>Tissierellia</taxon>
        <taxon>Tissierellales</taxon>
        <taxon>Acidilutibacteraceae</taxon>
        <taxon>Acidilutibacter</taxon>
    </lineage>
</organism>
<gene>
    <name evidence="2" type="ORF">EQM13_07750</name>
</gene>
<keyword evidence="1" id="KW-0472">Membrane</keyword>
<evidence type="ECO:0000256" key="1">
    <source>
        <dbReference type="SAM" id="Phobius"/>
    </source>
</evidence>
<dbReference type="RefSeq" id="WP_114218839.1">
    <property type="nucleotide sequence ID" value="NZ_CP035282.1"/>
</dbReference>
<keyword evidence="1" id="KW-1133">Transmembrane helix</keyword>
<accession>A0A410QBW7</accession>
<dbReference type="KEGG" id="spoa:EQM13_07750"/>
<reference evidence="3" key="1">
    <citation type="submission" date="2019-01" db="EMBL/GenBank/DDBJ databases">
        <title>Draft genomes of a novel of Sporanaerobacter strains.</title>
        <authorList>
            <person name="Ma S."/>
        </authorList>
    </citation>
    <scope>NUCLEOTIDE SEQUENCE [LARGE SCALE GENOMIC DNA]</scope>
    <source>
        <strain evidence="3">NJN-17</strain>
    </source>
</reference>
<dbReference type="EMBL" id="CP035282">
    <property type="protein sequence ID" value="QAT61477.1"/>
    <property type="molecule type" value="Genomic_DNA"/>
</dbReference>
<keyword evidence="3" id="KW-1185">Reference proteome</keyword>
<protein>
    <submittedName>
        <fullName evidence="2">Uncharacterized protein</fullName>
    </submittedName>
</protein>
<feature type="transmembrane region" description="Helical" evidence="1">
    <location>
        <begin position="12"/>
        <end position="31"/>
    </location>
</feature>